<comment type="caution">
    <text evidence="1">The sequence shown here is derived from an EMBL/GenBank/DDBJ whole genome shotgun (WGS) entry which is preliminary data.</text>
</comment>
<accession>A0ABD0Z8Z7</accession>
<name>A0ABD0Z8Z7_CARAN</name>
<evidence type="ECO:0000313" key="2">
    <source>
        <dbReference type="Proteomes" id="UP001558713"/>
    </source>
</evidence>
<dbReference type="EMBL" id="JBANAX010000859">
    <property type="protein sequence ID" value="KAL1191178.1"/>
    <property type="molecule type" value="Genomic_DNA"/>
</dbReference>
<sequence>MATPSWANEERNNHHNNVYSHSSMNETFFMKHNAGTALTWKPQEQATLVDGLAKYSLEPNVRRYLLIASKLEYKTARDVAIRCKWLYNKENSKRRKEDHNGLEVNSTPASHLIGTSPLITDEEHGIAYVLFKKNEQLFNQISANFTSSLNLRENLNLFTKTLENFSTLLTNLNENVCEPMSRMPSLPVKLNLELWNEVIPPLPYLVYNE</sequence>
<reference evidence="1 2" key="1">
    <citation type="submission" date="2024-04" db="EMBL/GenBank/DDBJ databases">
        <title>Genome assembly C_amara_ONT_v2.</title>
        <authorList>
            <person name="Yant L."/>
            <person name="Moore C."/>
            <person name="Slenker M."/>
        </authorList>
    </citation>
    <scope>NUCLEOTIDE SEQUENCE [LARGE SCALE GENOMIC DNA]</scope>
    <source>
        <tissue evidence="1">Leaf</tissue>
    </source>
</reference>
<evidence type="ECO:0000313" key="1">
    <source>
        <dbReference type="EMBL" id="KAL1191178.1"/>
    </source>
</evidence>
<dbReference type="AlphaFoldDB" id="A0ABD0Z8Z7"/>
<organism evidence="1 2">
    <name type="scientific">Cardamine amara subsp. amara</name>
    <dbReference type="NCBI Taxonomy" id="228776"/>
    <lineage>
        <taxon>Eukaryota</taxon>
        <taxon>Viridiplantae</taxon>
        <taxon>Streptophyta</taxon>
        <taxon>Embryophyta</taxon>
        <taxon>Tracheophyta</taxon>
        <taxon>Spermatophyta</taxon>
        <taxon>Magnoliopsida</taxon>
        <taxon>eudicotyledons</taxon>
        <taxon>Gunneridae</taxon>
        <taxon>Pentapetalae</taxon>
        <taxon>rosids</taxon>
        <taxon>malvids</taxon>
        <taxon>Brassicales</taxon>
        <taxon>Brassicaceae</taxon>
        <taxon>Cardamineae</taxon>
        <taxon>Cardamine</taxon>
    </lineage>
</organism>
<proteinExistence type="predicted"/>
<gene>
    <name evidence="1" type="ORF">V5N11_014242</name>
</gene>
<dbReference type="Proteomes" id="UP001558713">
    <property type="component" value="Unassembled WGS sequence"/>
</dbReference>
<dbReference type="PANTHER" id="PTHR14000:SF45">
    <property type="entry name" value="FINGER CCCH DOMAIN PROTEIN, PUTATIVE (DUF3755)-RELATED"/>
    <property type="match status" value="1"/>
</dbReference>
<protein>
    <submittedName>
        <fullName evidence="1">Uncharacterized protein</fullName>
    </submittedName>
</protein>
<keyword evidence="2" id="KW-1185">Reference proteome</keyword>
<dbReference type="PANTHER" id="PTHR14000">
    <property type="entry name" value="FINGER CCCH DOMAIN PROTEIN, PUTATIVE (DUF3755)-RELATED"/>
    <property type="match status" value="1"/>
</dbReference>